<dbReference type="STRING" id="1796497.GCE9029_01100"/>
<evidence type="ECO:0000313" key="12">
    <source>
        <dbReference type="EMBL" id="CZF78863.1"/>
    </source>
</evidence>
<dbReference type="InterPro" id="IPR011538">
    <property type="entry name" value="Nuo51_FMN-bd"/>
</dbReference>
<evidence type="ECO:0000256" key="7">
    <source>
        <dbReference type="ARBA" id="ARBA00023004"/>
    </source>
</evidence>
<dbReference type="Gene3D" id="1.10.10.1590">
    <property type="entry name" value="NADH-quinone oxidoreductase subunit E"/>
    <property type="match status" value="1"/>
</dbReference>
<dbReference type="PROSITE" id="PS00644">
    <property type="entry name" value="COMPLEX1_51K_1"/>
    <property type="match status" value="1"/>
</dbReference>
<dbReference type="GO" id="GO:0046872">
    <property type="term" value="F:metal ion binding"/>
    <property type="evidence" value="ECO:0007669"/>
    <property type="project" value="UniProtKB-KW"/>
</dbReference>
<evidence type="ECO:0000256" key="5">
    <source>
        <dbReference type="ARBA" id="ARBA00022485"/>
    </source>
</evidence>
<evidence type="ECO:0000256" key="6">
    <source>
        <dbReference type="ARBA" id="ARBA00022723"/>
    </source>
</evidence>
<dbReference type="Gene3D" id="1.20.1440.230">
    <property type="entry name" value="NADH-ubiquinone oxidoreductase 51kDa subunit, iron-sulphur binding domain"/>
    <property type="match status" value="1"/>
</dbReference>
<dbReference type="InterPro" id="IPR041921">
    <property type="entry name" value="NuoE_N"/>
</dbReference>
<evidence type="ECO:0000256" key="4">
    <source>
        <dbReference type="ARBA" id="ARBA00019901"/>
    </source>
</evidence>
<keyword evidence="12" id="KW-0371">Homeobox</keyword>
<keyword evidence="5" id="KW-0004">4Fe-4S</keyword>
<dbReference type="EMBL" id="FIZX01000001">
    <property type="protein sequence ID" value="CZF78863.1"/>
    <property type="molecule type" value="Genomic_DNA"/>
</dbReference>
<evidence type="ECO:0000313" key="13">
    <source>
        <dbReference type="Proteomes" id="UP000071641"/>
    </source>
</evidence>
<dbReference type="GO" id="GO:0010181">
    <property type="term" value="F:FMN binding"/>
    <property type="evidence" value="ECO:0007669"/>
    <property type="project" value="InterPro"/>
</dbReference>
<dbReference type="SUPFAM" id="SSF142984">
    <property type="entry name" value="Nqo1 middle domain-like"/>
    <property type="match status" value="1"/>
</dbReference>
<dbReference type="InterPro" id="IPR037207">
    <property type="entry name" value="Nuop51_4Fe4S-bd_sf"/>
</dbReference>
<dbReference type="SMART" id="SM00928">
    <property type="entry name" value="NADH_4Fe-4S"/>
    <property type="match status" value="1"/>
</dbReference>
<dbReference type="AlphaFoldDB" id="A0A128EWD9"/>
<dbReference type="PROSITE" id="PS00645">
    <property type="entry name" value="COMPLEX1_51K_2"/>
    <property type="match status" value="1"/>
</dbReference>
<evidence type="ECO:0000256" key="10">
    <source>
        <dbReference type="ARBA" id="ARBA00032787"/>
    </source>
</evidence>
<evidence type="ECO:0000256" key="3">
    <source>
        <dbReference type="ARBA" id="ARBA00007523"/>
    </source>
</evidence>
<dbReference type="SUPFAM" id="SSF52833">
    <property type="entry name" value="Thioredoxin-like"/>
    <property type="match status" value="1"/>
</dbReference>
<keyword evidence="12" id="KW-0560">Oxidoreductase</keyword>
<dbReference type="Proteomes" id="UP000071641">
    <property type="component" value="Unassembled WGS sequence"/>
</dbReference>
<sequence>MSNNVEAILSRYLHRRERLLDMLIALQESEGYISDSSVNILASGLNLSPLDVRETLSFYHFLHDNPSGRHTIYLSDTVISRLNGYEEVKASLQNAVGCDFGEVTEDGAFGLFDTQCIGLSDQEPAMLVNGIPFTHLTPDKVRMVIAALKAGVSPSVLGNPDGHATNSKAYIHALIDSNIRQPGPIFFGDPIDIDSVIRDAVTMVPLEVIDATSTSKLRGRGGAGFSAGLKWRLCHDAPGETKYVICNADEGEPGTFKDRVILTESPEQVFAGMIIAGHAIGAHEGILYLRYEYRYMVDYLEATLSSLRQRGLLGTGIGGNPNFHFDIRIQLGAGAYICGDESALIESCEGKRGTPRVKPPFPVHQGFLGCPTAVNNVETLANVSRIFEQGARWYEAMGTSESAGTRLISVSGDVGKPGIYEIEWGISLQDVMDLVGAQNPRVAQISGPSGECVSAARDGNRTFSYKDLSCNGSLMVFSYERNLLEIVRHFMHFFVEESCGICTPCRAGNVELYNKVSLIIEGRAVEQDLDEIFEWAKIIRGSSRCGLGTTSPKPIITSLQAFPEEYKQKLVEQNGPLLASFDLNAALHEFTVATESLQGSDGIQTAEVSK</sequence>
<protein>
    <recommendedName>
        <fullName evidence="4">NADH-quinone oxidoreductase subunit F</fullName>
    </recommendedName>
    <alternativeName>
        <fullName evidence="9">NADH dehydrogenase I subunit F</fullName>
    </alternativeName>
    <alternativeName>
        <fullName evidence="10">NDH-1 subunit F</fullName>
    </alternativeName>
</protein>
<dbReference type="FunFam" id="3.40.50.11540:FF:000001">
    <property type="entry name" value="NADH dehydrogenase [ubiquinone] flavoprotein 1, mitochondrial"/>
    <property type="match status" value="1"/>
</dbReference>
<dbReference type="Gene3D" id="3.40.30.10">
    <property type="entry name" value="Glutaredoxin"/>
    <property type="match status" value="1"/>
</dbReference>
<dbReference type="InterPro" id="IPR019575">
    <property type="entry name" value="Nuop51_4Fe4S-bd"/>
</dbReference>
<dbReference type="OrthoDB" id="9805533at2"/>
<name>A0A128EWD9_9GAMM</name>
<evidence type="ECO:0000259" key="11">
    <source>
        <dbReference type="SMART" id="SM00928"/>
    </source>
</evidence>
<dbReference type="RefSeq" id="WP_062661514.1">
    <property type="nucleotide sequence ID" value="NZ_FIZX01000001.1"/>
</dbReference>
<dbReference type="Pfam" id="PF10589">
    <property type="entry name" value="NADH_4Fe-4S"/>
    <property type="match status" value="1"/>
</dbReference>
<comment type="cofactor">
    <cofactor evidence="2">
        <name>[4Fe-4S] cluster</name>
        <dbReference type="ChEBI" id="CHEBI:49883"/>
    </cofactor>
</comment>
<dbReference type="Gene3D" id="3.40.50.11540">
    <property type="entry name" value="NADH-ubiquinone oxidoreductase 51kDa subunit"/>
    <property type="match status" value="1"/>
</dbReference>
<dbReference type="InterPro" id="IPR036249">
    <property type="entry name" value="Thioredoxin-like_sf"/>
</dbReference>
<dbReference type="Pfam" id="PF01257">
    <property type="entry name" value="2Fe-2S_thioredx"/>
    <property type="match status" value="1"/>
</dbReference>
<dbReference type="Pfam" id="PF01512">
    <property type="entry name" value="Complex1_51K"/>
    <property type="match status" value="1"/>
</dbReference>
<gene>
    <name evidence="12" type="primary">hoxF</name>
    <name evidence="12" type="ORF">GCE9029_01100</name>
</gene>
<dbReference type="InterPro" id="IPR037225">
    <property type="entry name" value="Nuo51_FMN-bd_sf"/>
</dbReference>
<accession>A0A128EWD9</accession>
<dbReference type="GO" id="GO:0003677">
    <property type="term" value="F:DNA binding"/>
    <property type="evidence" value="ECO:0007669"/>
    <property type="project" value="UniProtKB-KW"/>
</dbReference>
<reference evidence="13" key="1">
    <citation type="submission" date="2016-02" db="EMBL/GenBank/DDBJ databases">
        <authorList>
            <person name="Rodrigo-Torres Lidia"/>
            <person name="Arahal R.David."/>
        </authorList>
    </citation>
    <scope>NUCLEOTIDE SEQUENCE [LARGE SCALE GENOMIC DNA]</scope>
    <source>
        <strain evidence="13">CECT 9029</strain>
    </source>
</reference>
<dbReference type="SUPFAM" id="SSF142019">
    <property type="entry name" value="Nqo1 FMN-binding domain-like"/>
    <property type="match status" value="1"/>
</dbReference>
<dbReference type="PANTHER" id="PTHR43578">
    <property type="entry name" value="NADH-QUINONE OXIDOREDUCTASE SUBUNIT F"/>
    <property type="match status" value="1"/>
</dbReference>
<dbReference type="GO" id="GO:0008137">
    <property type="term" value="F:NADH dehydrogenase (ubiquinone) activity"/>
    <property type="evidence" value="ECO:0007669"/>
    <property type="project" value="InterPro"/>
</dbReference>
<dbReference type="SUPFAM" id="SSF140490">
    <property type="entry name" value="Nqo1C-terminal domain-like"/>
    <property type="match status" value="1"/>
</dbReference>
<dbReference type="GO" id="GO:0051539">
    <property type="term" value="F:4 iron, 4 sulfur cluster binding"/>
    <property type="evidence" value="ECO:0007669"/>
    <property type="project" value="UniProtKB-KW"/>
</dbReference>
<keyword evidence="13" id="KW-1185">Reference proteome</keyword>
<organism evidence="12 13">
    <name type="scientific">Grimontia celer</name>
    <dbReference type="NCBI Taxonomy" id="1796497"/>
    <lineage>
        <taxon>Bacteria</taxon>
        <taxon>Pseudomonadati</taxon>
        <taxon>Pseudomonadota</taxon>
        <taxon>Gammaproteobacteria</taxon>
        <taxon>Vibrionales</taxon>
        <taxon>Vibrionaceae</taxon>
        <taxon>Grimontia</taxon>
    </lineage>
</organism>
<comment type="cofactor">
    <cofactor evidence="1">
        <name>FMN</name>
        <dbReference type="ChEBI" id="CHEBI:58210"/>
    </cofactor>
</comment>
<keyword evidence="8" id="KW-0411">Iron-sulfur</keyword>
<proteinExistence type="inferred from homology"/>
<keyword evidence="6" id="KW-0479">Metal-binding</keyword>
<dbReference type="Gene3D" id="3.10.20.600">
    <property type="match status" value="1"/>
</dbReference>
<keyword evidence="7" id="KW-0408">Iron</keyword>
<evidence type="ECO:0000256" key="1">
    <source>
        <dbReference type="ARBA" id="ARBA00001917"/>
    </source>
</evidence>
<dbReference type="GO" id="GO:0016491">
    <property type="term" value="F:oxidoreductase activity"/>
    <property type="evidence" value="ECO:0007669"/>
    <property type="project" value="UniProtKB-KW"/>
</dbReference>
<comment type="similarity">
    <text evidence="3">Belongs to the complex I 51 kDa subunit family.</text>
</comment>
<feature type="domain" description="NADH-ubiquinone oxidoreductase 51kDa subunit iron-sulphur binding" evidence="11">
    <location>
        <begin position="484"/>
        <end position="529"/>
    </location>
</feature>
<dbReference type="InterPro" id="IPR001949">
    <property type="entry name" value="NADH-UbQ_OxRdtase_51kDa_CS"/>
</dbReference>
<evidence type="ECO:0000256" key="8">
    <source>
        <dbReference type="ARBA" id="ARBA00023014"/>
    </source>
</evidence>
<evidence type="ECO:0000256" key="9">
    <source>
        <dbReference type="ARBA" id="ARBA00031578"/>
    </source>
</evidence>
<evidence type="ECO:0000256" key="2">
    <source>
        <dbReference type="ARBA" id="ARBA00001966"/>
    </source>
</evidence>
<dbReference type="PANTHER" id="PTHR43578:SF3">
    <property type="entry name" value="NADH-QUINONE OXIDOREDUCTASE SUBUNIT F"/>
    <property type="match status" value="1"/>
</dbReference>